<gene>
    <name evidence="8" type="ordered locus">Dde_1992</name>
</gene>
<dbReference type="Gene3D" id="3.40.190.80">
    <property type="match status" value="1"/>
</dbReference>
<evidence type="ECO:0000256" key="4">
    <source>
        <dbReference type="ARBA" id="ARBA00022801"/>
    </source>
</evidence>
<dbReference type="HOGENOM" id="CLU_044118_0_2_7"/>
<dbReference type="InterPro" id="IPR020550">
    <property type="entry name" value="Inositol_monophosphatase_CS"/>
</dbReference>
<evidence type="ECO:0000256" key="1">
    <source>
        <dbReference type="ARBA" id="ARBA00001946"/>
    </source>
</evidence>
<dbReference type="PROSITE" id="PS00629">
    <property type="entry name" value="IMP_1"/>
    <property type="match status" value="1"/>
</dbReference>
<dbReference type="PROSITE" id="PS00630">
    <property type="entry name" value="IMP_2"/>
    <property type="match status" value="1"/>
</dbReference>
<dbReference type="STRING" id="207559.Dde_1992"/>
<feature type="binding site" evidence="6">
    <location>
        <position position="81"/>
    </location>
    <ligand>
        <name>Mg(2+)</name>
        <dbReference type="ChEBI" id="CHEBI:18420"/>
        <label>1</label>
        <note>catalytic</note>
    </ligand>
</feature>
<dbReference type="SUPFAM" id="SSF56655">
    <property type="entry name" value="Carbohydrate phosphatase"/>
    <property type="match status" value="1"/>
</dbReference>
<evidence type="ECO:0000256" key="6">
    <source>
        <dbReference type="PIRSR" id="PIRSR600760-2"/>
    </source>
</evidence>
<keyword evidence="3 6" id="KW-0479">Metal-binding</keyword>
<dbReference type="GO" id="GO:0007165">
    <property type="term" value="P:signal transduction"/>
    <property type="evidence" value="ECO:0007669"/>
    <property type="project" value="TreeGrafter"/>
</dbReference>
<feature type="binding site" evidence="6">
    <location>
        <position position="100"/>
    </location>
    <ligand>
        <name>Mg(2+)</name>
        <dbReference type="ChEBI" id="CHEBI:18420"/>
        <label>1</label>
        <note>catalytic</note>
    </ligand>
</feature>
<organism evidence="8 9">
    <name type="scientific">Oleidesulfovibrio alaskensis (strain ATCC BAA-1058 / DSM 17464 / G20)</name>
    <name type="common">Desulfovibrio alaskensis</name>
    <dbReference type="NCBI Taxonomy" id="207559"/>
    <lineage>
        <taxon>Bacteria</taxon>
        <taxon>Pseudomonadati</taxon>
        <taxon>Thermodesulfobacteriota</taxon>
        <taxon>Desulfovibrionia</taxon>
        <taxon>Desulfovibrionales</taxon>
        <taxon>Desulfovibrionaceae</taxon>
        <taxon>Oleidesulfovibrio</taxon>
    </lineage>
</organism>
<evidence type="ECO:0000256" key="7">
    <source>
        <dbReference type="RuleBase" id="RU364068"/>
    </source>
</evidence>
<protein>
    <recommendedName>
        <fullName evidence="7">Inositol-1-monophosphatase</fullName>
        <ecNumber evidence="7">3.1.3.25</ecNumber>
    </recommendedName>
</protein>
<dbReference type="eggNOG" id="COG0483">
    <property type="taxonomic scope" value="Bacteria"/>
</dbReference>
<dbReference type="InterPro" id="IPR020583">
    <property type="entry name" value="Inositol_monoP_metal-BS"/>
</dbReference>
<dbReference type="EMBL" id="CP000112">
    <property type="protein sequence ID" value="ABB38789.2"/>
    <property type="molecule type" value="Genomic_DNA"/>
</dbReference>
<dbReference type="KEGG" id="dde:Dde_1992"/>
<keyword evidence="4 7" id="KW-0378">Hydrolase</keyword>
<evidence type="ECO:0000256" key="3">
    <source>
        <dbReference type="ARBA" id="ARBA00022723"/>
    </source>
</evidence>
<comment type="similarity">
    <text evidence="2 7">Belongs to the inositol monophosphatase superfamily.</text>
</comment>
<dbReference type="GO" id="GO:0006020">
    <property type="term" value="P:inositol metabolic process"/>
    <property type="evidence" value="ECO:0007669"/>
    <property type="project" value="TreeGrafter"/>
</dbReference>
<comment type="catalytic activity">
    <reaction evidence="7">
        <text>a myo-inositol phosphate + H2O = myo-inositol + phosphate</text>
        <dbReference type="Rhea" id="RHEA:24056"/>
        <dbReference type="ChEBI" id="CHEBI:15377"/>
        <dbReference type="ChEBI" id="CHEBI:17268"/>
        <dbReference type="ChEBI" id="CHEBI:43474"/>
        <dbReference type="ChEBI" id="CHEBI:84139"/>
        <dbReference type="EC" id="3.1.3.25"/>
    </reaction>
</comment>
<dbReference type="FunFam" id="3.30.540.10:FF:000003">
    <property type="entry name" value="Inositol-1-monophosphatase"/>
    <property type="match status" value="1"/>
</dbReference>
<dbReference type="PRINTS" id="PR00377">
    <property type="entry name" value="IMPHPHTASES"/>
</dbReference>
<feature type="binding site" evidence="6">
    <location>
        <position position="97"/>
    </location>
    <ligand>
        <name>Mg(2+)</name>
        <dbReference type="ChEBI" id="CHEBI:18420"/>
        <label>1</label>
        <note>catalytic</note>
    </ligand>
</feature>
<sequence length="280" mass="30018">MKRLKGRFFYGAQMQQTEELCAAAKNAVREAGGIILEHWHKPRTIRFKGRIDLVTATDLAVEEFLRNALKRILPDAVFLGEETSPDASLGKWAWILDPVDGTTNFAHGLPFVATSLGLWHDGKVVAGIVNNPVMGECFWAVRGAGAWRQCGGSDAAPVRLGVTTTGSLADALVATGFPYSVAEESGDVLAWLKNSLEQCRGVRRYGAAALDLAYLAAGHYDIFYERGLKPWDTAAGWLLVEEAGGRVTAFDGRSAYAFDPLGILATNGVLHGAAAGLLAV</sequence>
<evidence type="ECO:0000313" key="8">
    <source>
        <dbReference type="EMBL" id="ABB38789.2"/>
    </source>
</evidence>
<dbReference type="EC" id="3.1.3.25" evidence="7"/>
<name>Q30ZV7_OLEA2</name>
<dbReference type="Pfam" id="PF00459">
    <property type="entry name" value="Inositol_P"/>
    <property type="match status" value="1"/>
</dbReference>
<dbReference type="AlphaFoldDB" id="Q30ZV7"/>
<dbReference type="PANTHER" id="PTHR20854">
    <property type="entry name" value="INOSITOL MONOPHOSPHATASE"/>
    <property type="match status" value="1"/>
</dbReference>
<dbReference type="GO" id="GO:0046872">
    <property type="term" value="F:metal ion binding"/>
    <property type="evidence" value="ECO:0007669"/>
    <property type="project" value="UniProtKB-KW"/>
</dbReference>
<dbReference type="Gene3D" id="3.30.540.10">
    <property type="entry name" value="Fructose-1,6-Bisphosphatase, subunit A, domain 1"/>
    <property type="match status" value="1"/>
</dbReference>
<evidence type="ECO:0000256" key="5">
    <source>
        <dbReference type="ARBA" id="ARBA00022842"/>
    </source>
</evidence>
<keyword evidence="9" id="KW-1185">Reference proteome</keyword>
<dbReference type="GO" id="GO:0008934">
    <property type="term" value="F:inositol monophosphate 1-phosphatase activity"/>
    <property type="evidence" value="ECO:0007669"/>
    <property type="project" value="InterPro"/>
</dbReference>
<evidence type="ECO:0000256" key="2">
    <source>
        <dbReference type="ARBA" id="ARBA00009759"/>
    </source>
</evidence>
<dbReference type="PANTHER" id="PTHR20854:SF17">
    <property type="entry name" value="PHOSPHATASE IMPL1, CHLOROPLASTIC"/>
    <property type="match status" value="1"/>
</dbReference>
<comment type="cofactor">
    <cofactor evidence="1 6 7">
        <name>Mg(2+)</name>
        <dbReference type="ChEBI" id="CHEBI:18420"/>
    </cofactor>
</comment>
<dbReference type="InterPro" id="IPR033942">
    <property type="entry name" value="IMPase"/>
</dbReference>
<dbReference type="CDD" id="cd01639">
    <property type="entry name" value="IMPase"/>
    <property type="match status" value="1"/>
</dbReference>
<evidence type="ECO:0000313" key="9">
    <source>
        <dbReference type="Proteomes" id="UP000002710"/>
    </source>
</evidence>
<proteinExistence type="inferred from homology"/>
<feature type="binding site" evidence="6">
    <location>
        <position position="232"/>
    </location>
    <ligand>
        <name>Mg(2+)</name>
        <dbReference type="ChEBI" id="CHEBI:18420"/>
        <label>1</label>
        <note>catalytic</note>
    </ligand>
</feature>
<dbReference type="GO" id="GO:0046854">
    <property type="term" value="P:phosphatidylinositol phosphate biosynthetic process"/>
    <property type="evidence" value="ECO:0007669"/>
    <property type="project" value="InterPro"/>
</dbReference>
<reference evidence="8 9" key="1">
    <citation type="journal article" date="2011" name="J. Bacteriol.">
        <title>Complete genome sequence and updated annotation of Desulfovibrio alaskensis G20.</title>
        <authorList>
            <person name="Hauser L.J."/>
            <person name="Land M.L."/>
            <person name="Brown S.D."/>
            <person name="Larimer F."/>
            <person name="Keller K.L."/>
            <person name="Rapp-Giles B.J."/>
            <person name="Price M.N."/>
            <person name="Lin M."/>
            <person name="Bruce D.C."/>
            <person name="Detter J.C."/>
            <person name="Tapia R."/>
            <person name="Han C.S."/>
            <person name="Goodwin L.A."/>
            <person name="Cheng J.F."/>
            <person name="Pitluck S."/>
            <person name="Copeland A."/>
            <person name="Lucas S."/>
            <person name="Nolan M."/>
            <person name="Lapidus A.L."/>
            <person name="Palumbo A.V."/>
            <person name="Wall J.D."/>
        </authorList>
    </citation>
    <scope>NUCLEOTIDE SEQUENCE [LARGE SCALE GENOMIC DNA]</scope>
    <source>
        <strain evidence="9">ATCC BAA 1058 / DSM 17464 / G20</strain>
    </source>
</reference>
<keyword evidence="5 6" id="KW-0460">Magnesium</keyword>
<accession>Q30ZV7</accession>
<dbReference type="Proteomes" id="UP000002710">
    <property type="component" value="Chromosome"/>
</dbReference>
<dbReference type="InterPro" id="IPR000760">
    <property type="entry name" value="Inositol_monophosphatase-like"/>
</dbReference>